<dbReference type="PROSITE" id="PS50209">
    <property type="entry name" value="CARD"/>
    <property type="match status" value="1"/>
</dbReference>
<name>A0AAE0W4C1_9BIVA</name>
<reference evidence="3" key="2">
    <citation type="journal article" date="2021" name="Genome Biol. Evol.">
        <title>Developing a high-quality reference genome for a parasitic bivalve with doubly uniparental inheritance (Bivalvia: Unionida).</title>
        <authorList>
            <person name="Smith C.H."/>
        </authorList>
    </citation>
    <scope>NUCLEOTIDE SEQUENCE</scope>
    <source>
        <strain evidence="3">CHS0354</strain>
        <tissue evidence="3">Mantle</tissue>
    </source>
</reference>
<keyword evidence="4" id="KW-1185">Reference proteome</keyword>
<dbReference type="InterPro" id="IPR011029">
    <property type="entry name" value="DEATH-like_dom_sf"/>
</dbReference>
<accession>A0AAE0W4C1</accession>
<reference evidence="3" key="1">
    <citation type="journal article" date="2021" name="Genome Biol. Evol.">
        <title>A High-Quality Reference Genome for a Parasitic Bivalve with Doubly Uniparental Inheritance (Bivalvia: Unionida).</title>
        <authorList>
            <person name="Smith C.H."/>
        </authorList>
    </citation>
    <scope>NUCLEOTIDE SEQUENCE</scope>
    <source>
        <strain evidence="3">CHS0354</strain>
    </source>
</reference>
<reference evidence="3" key="3">
    <citation type="submission" date="2023-05" db="EMBL/GenBank/DDBJ databases">
        <authorList>
            <person name="Smith C.H."/>
        </authorList>
    </citation>
    <scope>NUCLEOTIDE SEQUENCE</scope>
    <source>
        <strain evidence="3">CHS0354</strain>
        <tissue evidence="3">Mantle</tissue>
    </source>
</reference>
<dbReference type="Gene3D" id="1.10.533.10">
    <property type="entry name" value="Death Domain, Fas"/>
    <property type="match status" value="1"/>
</dbReference>
<organism evidence="3 4">
    <name type="scientific">Potamilus streckersoni</name>
    <dbReference type="NCBI Taxonomy" id="2493646"/>
    <lineage>
        <taxon>Eukaryota</taxon>
        <taxon>Metazoa</taxon>
        <taxon>Spiralia</taxon>
        <taxon>Lophotrochozoa</taxon>
        <taxon>Mollusca</taxon>
        <taxon>Bivalvia</taxon>
        <taxon>Autobranchia</taxon>
        <taxon>Heteroconchia</taxon>
        <taxon>Palaeoheterodonta</taxon>
        <taxon>Unionida</taxon>
        <taxon>Unionoidea</taxon>
        <taxon>Unionidae</taxon>
        <taxon>Ambleminae</taxon>
        <taxon>Lampsilini</taxon>
        <taxon>Potamilus</taxon>
    </lineage>
</organism>
<dbReference type="Pfam" id="PF07177">
    <property type="entry name" value="Neuralized"/>
    <property type="match status" value="1"/>
</dbReference>
<proteinExistence type="predicted"/>
<dbReference type="Pfam" id="PF00619">
    <property type="entry name" value="CARD"/>
    <property type="match status" value="1"/>
</dbReference>
<dbReference type="SUPFAM" id="SSF47986">
    <property type="entry name" value="DEATH domain"/>
    <property type="match status" value="1"/>
</dbReference>
<dbReference type="InterPro" id="IPR006573">
    <property type="entry name" value="NHR_dom"/>
</dbReference>
<dbReference type="AlphaFoldDB" id="A0AAE0W4C1"/>
<dbReference type="Gene3D" id="2.60.120.920">
    <property type="match status" value="1"/>
</dbReference>
<protein>
    <recommendedName>
        <fullName evidence="2">CARD domain-containing protein</fullName>
    </recommendedName>
</protein>
<gene>
    <name evidence="3" type="ORF">CHS0354_037276</name>
</gene>
<dbReference type="InterPro" id="IPR001315">
    <property type="entry name" value="CARD"/>
</dbReference>
<feature type="region of interest" description="Disordered" evidence="1">
    <location>
        <begin position="329"/>
        <end position="362"/>
    </location>
</feature>
<comment type="caution">
    <text evidence="3">The sequence shown here is derived from an EMBL/GenBank/DDBJ whole genome shotgun (WGS) entry which is preliminary data.</text>
</comment>
<evidence type="ECO:0000313" key="3">
    <source>
        <dbReference type="EMBL" id="KAK3599790.1"/>
    </source>
</evidence>
<feature type="domain" description="CARD" evidence="2">
    <location>
        <begin position="397"/>
        <end position="444"/>
    </location>
</feature>
<evidence type="ECO:0000259" key="2">
    <source>
        <dbReference type="PROSITE" id="PS50209"/>
    </source>
</evidence>
<feature type="compositionally biased region" description="Polar residues" evidence="1">
    <location>
        <begin position="329"/>
        <end position="346"/>
    </location>
</feature>
<dbReference type="GO" id="GO:0042981">
    <property type="term" value="P:regulation of apoptotic process"/>
    <property type="evidence" value="ECO:0007669"/>
    <property type="project" value="InterPro"/>
</dbReference>
<dbReference type="Proteomes" id="UP001195483">
    <property type="component" value="Unassembled WGS sequence"/>
</dbReference>
<dbReference type="EMBL" id="JAEAOA010002176">
    <property type="protein sequence ID" value="KAK3599790.1"/>
    <property type="molecule type" value="Genomic_DNA"/>
</dbReference>
<evidence type="ECO:0000313" key="4">
    <source>
        <dbReference type="Proteomes" id="UP001195483"/>
    </source>
</evidence>
<dbReference type="InterPro" id="IPR043136">
    <property type="entry name" value="B30.2/SPRY_sf"/>
</dbReference>
<evidence type="ECO:0000256" key="1">
    <source>
        <dbReference type="SAM" id="MobiDB-lite"/>
    </source>
</evidence>
<sequence length="474" mass="53067">MAGATVNLSTFHEIKGDNVQIAEDIARWNPVVNGAFAFSKKQLRAGVSVILEIEGSGRISLGIIKIDPLTLKNRPLYKLNDVSEYIQINEVRVHKRKCSIKYSLESGEGKVVAIYNNEKFTQSFKPGSEVWLAVYVKFGEVTMRLNSEAEADDSPVLSEVIGMNMEFCTNGKNEVKTVSSNPAAICFIGQPLKISQKISFFCEPLKDGRGEKPSRFYLKIYITDKDPKQLQKQHKNLFTVNTTNKSVPQWVCTRVMDRDNCNGQVTIERAADHVIITNGMHERTREDVSADQKSDLWVALDLYRVLVRQVEICIVSMDRPDGASDGYITATSPIHQPTRSSESYASVTGKKSDSEEEITPPVQEDDAVFDLPNFYPLIADEDQVRFECSFNGHFASLVSDLTGIELCDHLIALKVITMADFEKINSKHTSHGQNRELLCLLSKRPVPRSKFIAALEKSGNSHLIKKFFPALPDV</sequence>
<dbReference type="CDD" id="cd01671">
    <property type="entry name" value="CARD"/>
    <property type="match status" value="1"/>
</dbReference>